<dbReference type="EMBL" id="FPJE01000025">
    <property type="protein sequence ID" value="SFW71449.1"/>
    <property type="molecule type" value="Genomic_DNA"/>
</dbReference>
<protein>
    <submittedName>
        <fullName evidence="9">Starch-binding associating with outer membrane</fullName>
    </submittedName>
</protein>
<gene>
    <name evidence="9" type="ORF">SAMN02927921_03569</name>
</gene>
<feature type="signal peptide" evidence="6">
    <location>
        <begin position="1"/>
        <end position="31"/>
    </location>
</feature>
<dbReference type="Pfam" id="PF14322">
    <property type="entry name" value="SusD-like_3"/>
    <property type="match status" value="1"/>
</dbReference>
<feature type="chain" id="PRO_5012385505" evidence="6">
    <location>
        <begin position="32"/>
        <end position="548"/>
    </location>
</feature>
<evidence type="ECO:0000256" key="1">
    <source>
        <dbReference type="ARBA" id="ARBA00004442"/>
    </source>
</evidence>
<dbReference type="Pfam" id="PF07980">
    <property type="entry name" value="SusD_RagB"/>
    <property type="match status" value="1"/>
</dbReference>
<dbReference type="InterPro" id="IPR012944">
    <property type="entry name" value="SusD_RagB_dom"/>
</dbReference>
<proteinExistence type="inferred from homology"/>
<keyword evidence="3 6" id="KW-0732">Signal</keyword>
<evidence type="ECO:0000256" key="3">
    <source>
        <dbReference type="ARBA" id="ARBA00022729"/>
    </source>
</evidence>
<accession>A0A1K1RHN8</accession>
<comment type="subcellular location">
    <subcellularLocation>
        <location evidence="1">Cell outer membrane</location>
    </subcellularLocation>
</comment>
<sequence length="548" mass="63237">MSKINFMKNQTRYIAKLIVCVVTPFLMGSCADDFFDKNPLDAVSDNTFWKTRGDAELALTGCYHAGSGWDGENFWLPRGLLYLDLMAGNGSEKELIPDRVTDGTLTSAYWVTEGYWRSAYAQITACNNFLEKIGNVEMDEEEKQVMISEVRTLRAYYYMNLAIFFGDVPLVTQLLTIAEANSVFQAPRNEVFDFVEKELKESAEILPPTRPDSENGRITAGAALAILGRAQLFNKKWEDAKNTYRKIMDAGAYQIAPEYSELFWERGEFSKEIILSSQFQQDTYSHVLLQYLYPETWGGWHQFSPYNELVKAYECIDGKTTEESPLFDPDNPYDNRDPRLDYTIMISDRTVFKGVTYVSRPDSNSPDRFNKYNWSGYCINKFMDPDFDANLMNYGGNWSIIRYPEVLLGYLEAHLESGGAIDQGILDQTVNLVRQRSSVQMPAVTTTNPAELREIIRRERRVEFAFEGLRYFDILRWGIAAEELNRQFTGMKLTNDPDNYTAFDVDDEGYLLYQRRNFKEGINELWPIPLSEREINTHLNQNTGYQQR</sequence>
<comment type="similarity">
    <text evidence="2">Belongs to the SusD family.</text>
</comment>
<dbReference type="STRING" id="1150368.SAMN02927921_03569"/>
<evidence type="ECO:0000256" key="2">
    <source>
        <dbReference type="ARBA" id="ARBA00006275"/>
    </source>
</evidence>
<evidence type="ECO:0000313" key="9">
    <source>
        <dbReference type="EMBL" id="SFW71449.1"/>
    </source>
</evidence>
<keyword evidence="10" id="KW-1185">Reference proteome</keyword>
<evidence type="ECO:0000256" key="5">
    <source>
        <dbReference type="ARBA" id="ARBA00023237"/>
    </source>
</evidence>
<evidence type="ECO:0000313" key="10">
    <source>
        <dbReference type="Proteomes" id="UP000182248"/>
    </source>
</evidence>
<dbReference type="Proteomes" id="UP000182248">
    <property type="component" value="Unassembled WGS sequence"/>
</dbReference>
<feature type="domain" description="SusD-like N-terminal" evidence="8">
    <location>
        <begin position="114"/>
        <end position="230"/>
    </location>
</feature>
<dbReference type="SUPFAM" id="SSF48452">
    <property type="entry name" value="TPR-like"/>
    <property type="match status" value="1"/>
</dbReference>
<evidence type="ECO:0000256" key="6">
    <source>
        <dbReference type="SAM" id="SignalP"/>
    </source>
</evidence>
<keyword evidence="5" id="KW-0998">Cell outer membrane</keyword>
<feature type="domain" description="RagB/SusD" evidence="7">
    <location>
        <begin position="278"/>
        <end position="545"/>
    </location>
</feature>
<keyword evidence="4" id="KW-0472">Membrane</keyword>
<dbReference type="InterPro" id="IPR033985">
    <property type="entry name" value="SusD-like_N"/>
</dbReference>
<reference evidence="9 10" key="1">
    <citation type="submission" date="2016-11" db="EMBL/GenBank/DDBJ databases">
        <authorList>
            <person name="Jaros S."/>
            <person name="Januszkiewicz K."/>
            <person name="Wedrychowicz H."/>
        </authorList>
    </citation>
    <scope>NUCLEOTIDE SEQUENCE [LARGE SCALE GENOMIC DNA]</scope>
    <source>
        <strain evidence="9 10">CGMCC 1.12145</strain>
    </source>
</reference>
<organism evidence="9 10">
    <name type="scientific">Sinomicrobium oceani</name>
    <dbReference type="NCBI Taxonomy" id="1150368"/>
    <lineage>
        <taxon>Bacteria</taxon>
        <taxon>Pseudomonadati</taxon>
        <taxon>Bacteroidota</taxon>
        <taxon>Flavobacteriia</taxon>
        <taxon>Flavobacteriales</taxon>
        <taxon>Flavobacteriaceae</taxon>
        <taxon>Sinomicrobium</taxon>
    </lineage>
</organism>
<evidence type="ECO:0000259" key="8">
    <source>
        <dbReference type="Pfam" id="PF14322"/>
    </source>
</evidence>
<dbReference type="PROSITE" id="PS51257">
    <property type="entry name" value="PROKAR_LIPOPROTEIN"/>
    <property type="match status" value="1"/>
</dbReference>
<evidence type="ECO:0000256" key="4">
    <source>
        <dbReference type="ARBA" id="ARBA00023136"/>
    </source>
</evidence>
<dbReference type="GO" id="GO:0009279">
    <property type="term" value="C:cell outer membrane"/>
    <property type="evidence" value="ECO:0007669"/>
    <property type="project" value="UniProtKB-SubCell"/>
</dbReference>
<dbReference type="Gene3D" id="1.25.40.390">
    <property type="match status" value="1"/>
</dbReference>
<evidence type="ECO:0000259" key="7">
    <source>
        <dbReference type="Pfam" id="PF07980"/>
    </source>
</evidence>
<dbReference type="AlphaFoldDB" id="A0A1K1RHN8"/>
<name>A0A1K1RHN8_9FLAO</name>
<dbReference type="InterPro" id="IPR011990">
    <property type="entry name" value="TPR-like_helical_dom_sf"/>
</dbReference>